<reference evidence="3" key="1">
    <citation type="submission" date="2020-05" db="EMBL/GenBank/DDBJ databases">
        <authorList>
            <person name="Delgado-Blas J."/>
        </authorList>
    </citation>
    <scope>NUCLEOTIDE SEQUENCE</scope>
    <source>
        <strain evidence="3">BB1453</strain>
    </source>
</reference>
<dbReference type="Gene3D" id="3.40.5.80">
    <property type="match status" value="1"/>
</dbReference>
<dbReference type="EMBL" id="CAHPSF010000013">
    <property type="protein sequence ID" value="CAB5712998.1"/>
    <property type="molecule type" value="Genomic_DNA"/>
</dbReference>
<evidence type="ECO:0000259" key="2">
    <source>
        <dbReference type="Pfam" id="PF17891"/>
    </source>
</evidence>
<name>A0A9N8D8D2_PRORE</name>
<dbReference type="SUPFAM" id="SSF160059">
    <property type="entry name" value="PriA/YqbF domain"/>
    <property type="match status" value="1"/>
</dbReference>
<dbReference type="InterPro" id="IPR041227">
    <property type="entry name" value="FluMu_N"/>
</dbReference>
<feature type="domain" description="Mu-like prophage FluMu N-terminal" evidence="2">
    <location>
        <begin position="21"/>
        <end position="68"/>
    </location>
</feature>
<evidence type="ECO:0000256" key="1">
    <source>
        <dbReference type="SAM" id="MobiDB-lite"/>
    </source>
</evidence>
<evidence type="ECO:0000313" key="4">
    <source>
        <dbReference type="Proteomes" id="UP000834611"/>
    </source>
</evidence>
<sequence length="129" mass="13572">MSDKADPNALATGEMVEMVGVNVVNTAHEGYRRAGFILHQGENILPPVTAEVLKALEADSRLAVMVIATDIDSDTSRGLGDQVISTTVTVEDTPPTTEVTETIAPVETPATTEAETAQPETPKKGNGKK</sequence>
<gene>
    <name evidence="3" type="ORF">GHA_03797</name>
</gene>
<feature type="region of interest" description="Disordered" evidence="1">
    <location>
        <begin position="92"/>
        <end position="129"/>
    </location>
</feature>
<feature type="compositionally biased region" description="Low complexity" evidence="1">
    <location>
        <begin position="92"/>
        <end position="120"/>
    </location>
</feature>
<dbReference type="Proteomes" id="UP000834611">
    <property type="component" value="Unassembled WGS sequence"/>
</dbReference>
<dbReference type="RefSeq" id="WP_239407289.1">
    <property type="nucleotide sequence ID" value="NZ_CAHPRV010000003.1"/>
</dbReference>
<accession>A0A9N8D8D2</accession>
<dbReference type="Pfam" id="PF17891">
    <property type="entry name" value="FluMu_N"/>
    <property type="match status" value="1"/>
</dbReference>
<organism evidence="3 4">
    <name type="scientific">Providencia rettgeri</name>
    <dbReference type="NCBI Taxonomy" id="587"/>
    <lineage>
        <taxon>Bacteria</taxon>
        <taxon>Pseudomonadati</taxon>
        <taxon>Pseudomonadota</taxon>
        <taxon>Gammaproteobacteria</taxon>
        <taxon>Enterobacterales</taxon>
        <taxon>Morganellaceae</taxon>
        <taxon>Providencia</taxon>
    </lineage>
</organism>
<dbReference type="AlphaFoldDB" id="A0A9N8D8D2"/>
<proteinExistence type="predicted"/>
<evidence type="ECO:0000313" key="3">
    <source>
        <dbReference type="EMBL" id="CAB5712998.1"/>
    </source>
</evidence>
<comment type="caution">
    <text evidence="3">The sequence shown here is derived from an EMBL/GenBank/DDBJ whole genome shotgun (WGS) entry which is preliminary data.</text>
</comment>
<protein>
    <submittedName>
        <fullName evidence="3">Mu-like prophage FluMu protein gp35</fullName>
    </submittedName>
</protein>